<proteinExistence type="predicted"/>
<name>A0AAP3E1U5_9EURY</name>
<feature type="domain" description="Cytochrome oxidase subunit II copper A binding" evidence="5">
    <location>
        <begin position="82"/>
        <end position="180"/>
    </location>
</feature>
<keyword evidence="8" id="KW-1185">Reference proteome</keyword>
<dbReference type="InterPro" id="IPR002429">
    <property type="entry name" value="CcO_II-like_C"/>
</dbReference>
<sequence length="180" mass="20469">MTSPIKPPEGNWWDQPINRRESIWLGIGVGWSVILFGWMSAFTRIGDQNPIGETYRVEAEDYRDKLQAYVDEGTDTEEGLVPPGDDVYIGAGQFYWDGLPVVLETGQEYDFHLAAYDVQHGFSVRPEHTLSKQINLQVLPGYEWIVPMEFDEPGTYRVLCNEFCGDGHEAMHGRIIVQEG</sequence>
<evidence type="ECO:0000256" key="3">
    <source>
        <dbReference type="ARBA" id="ARBA00023008"/>
    </source>
</evidence>
<evidence type="ECO:0000259" key="5">
    <source>
        <dbReference type="PROSITE" id="PS50857"/>
    </source>
</evidence>
<dbReference type="GO" id="GO:0005507">
    <property type="term" value="F:copper ion binding"/>
    <property type="evidence" value="ECO:0007669"/>
    <property type="project" value="InterPro"/>
</dbReference>
<evidence type="ECO:0000313" key="8">
    <source>
        <dbReference type="Proteomes" id="UP001320972"/>
    </source>
</evidence>
<evidence type="ECO:0000256" key="4">
    <source>
        <dbReference type="SAM" id="Phobius"/>
    </source>
</evidence>
<dbReference type="GO" id="GO:0016020">
    <property type="term" value="C:membrane"/>
    <property type="evidence" value="ECO:0007669"/>
    <property type="project" value="InterPro"/>
</dbReference>
<reference evidence="6 8" key="1">
    <citation type="submission" date="2022-09" db="EMBL/GenBank/DDBJ databases">
        <title>Enrichment on poylsaccharides allowed isolation of novel metabolic and taxonomic groups of Haloarchaea.</title>
        <authorList>
            <person name="Sorokin D.Y."/>
            <person name="Elcheninov A.G."/>
            <person name="Khizhniak T.V."/>
            <person name="Kolganova T.V."/>
            <person name="Kublanov I.V."/>
        </authorList>
    </citation>
    <scope>NUCLEOTIDE SEQUENCE</scope>
    <source>
        <strain evidence="7 8">AArc-m2/3/4</strain>
        <strain evidence="6">AArc-xg1-1</strain>
    </source>
</reference>
<gene>
    <name evidence="7" type="ORF">OB955_23640</name>
    <name evidence="6" type="ORF">OB960_07820</name>
</gene>
<organism evidence="6 9">
    <name type="scientific">Natronoglomus mannanivorans</name>
    <dbReference type="NCBI Taxonomy" id="2979990"/>
    <lineage>
        <taxon>Archaea</taxon>
        <taxon>Methanobacteriati</taxon>
        <taxon>Methanobacteriota</taxon>
        <taxon>Stenosarchaea group</taxon>
        <taxon>Halobacteria</taxon>
        <taxon>Halobacteriales</taxon>
        <taxon>Natrialbaceae</taxon>
        <taxon>Natronoglomus</taxon>
    </lineage>
</organism>
<keyword evidence="3" id="KW-0186">Copper</keyword>
<dbReference type="RefSeq" id="WP_338003148.1">
    <property type="nucleotide sequence ID" value="NZ_JAOPKA010000004.1"/>
</dbReference>
<dbReference type="InterPro" id="IPR001505">
    <property type="entry name" value="Copper_CuA"/>
</dbReference>
<dbReference type="EMBL" id="JAOPKB010000022">
    <property type="protein sequence ID" value="MCU4975684.1"/>
    <property type="molecule type" value="Genomic_DNA"/>
</dbReference>
<dbReference type="PROSITE" id="PS50857">
    <property type="entry name" value="COX2_CUA"/>
    <property type="match status" value="1"/>
</dbReference>
<dbReference type="EMBL" id="JAOPKA010000004">
    <property type="protein sequence ID" value="MCU4741307.1"/>
    <property type="molecule type" value="Genomic_DNA"/>
</dbReference>
<keyword evidence="2" id="KW-0479">Metal-binding</keyword>
<dbReference type="AlphaFoldDB" id="A0AAP3E1U5"/>
<evidence type="ECO:0000313" key="9">
    <source>
        <dbReference type="Proteomes" id="UP001321018"/>
    </source>
</evidence>
<comment type="subcellular location">
    <subcellularLocation>
        <location evidence="1">Cell envelope</location>
    </subcellularLocation>
</comment>
<evidence type="ECO:0000256" key="2">
    <source>
        <dbReference type="ARBA" id="ARBA00022723"/>
    </source>
</evidence>
<keyword evidence="4" id="KW-0472">Membrane</keyword>
<dbReference type="InterPro" id="IPR051403">
    <property type="entry name" value="NosZ/Cyto_c_oxidase_sub2"/>
</dbReference>
<keyword evidence="4" id="KW-1133">Transmembrane helix</keyword>
<evidence type="ECO:0000313" key="6">
    <source>
        <dbReference type="EMBL" id="MCU4741307.1"/>
    </source>
</evidence>
<evidence type="ECO:0000256" key="1">
    <source>
        <dbReference type="ARBA" id="ARBA00004196"/>
    </source>
</evidence>
<dbReference type="Gene3D" id="2.60.40.420">
    <property type="entry name" value="Cupredoxins - blue copper proteins"/>
    <property type="match status" value="1"/>
</dbReference>
<dbReference type="Proteomes" id="UP001321018">
    <property type="component" value="Unassembled WGS sequence"/>
</dbReference>
<evidence type="ECO:0000313" key="7">
    <source>
        <dbReference type="EMBL" id="MCU4975684.1"/>
    </source>
</evidence>
<comment type="caution">
    <text evidence="6">The sequence shown here is derived from an EMBL/GenBank/DDBJ whole genome shotgun (WGS) entry which is preliminary data.</text>
</comment>
<dbReference type="PANTHER" id="PTHR42838:SF2">
    <property type="entry name" value="NITROUS-OXIDE REDUCTASE"/>
    <property type="match status" value="1"/>
</dbReference>
<feature type="transmembrane region" description="Helical" evidence="4">
    <location>
        <begin position="23"/>
        <end position="42"/>
    </location>
</feature>
<protein>
    <submittedName>
        <fullName evidence="6">Cytochrome C oxidase subunit II</fullName>
    </submittedName>
</protein>
<dbReference type="SUPFAM" id="SSF49503">
    <property type="entry name" value="Cupredoxins"/>
    <property type="match status" value="1"/>
</dbReference>
<dbReference type="PANTHER" id="PTHR42838">
    <property type="entry name" value="CYTOCHROME C OXIDASE SUBUNIT II"/>
    <property type="match status" value="1"/>
</dbReference>
<accession>A0AAP3E1U5</accession>
<dbReference type="InterPro" id="IPR008972">
    <property type="entry name" value="Cupredoxin"/>
</dbReference>
<keyword evidence="4" id="KW-0812">Transmembrane</keyword>
<dbReference type="PROSITE" id="PS00078">
    <property type="entry name" value="COX2"/>
    <property type="match status" value="1"/>
</dbReference>
<dbReference type="GO" id="GO:0004129">
    <property type="term" value="F:cytochrome-c oxidase activity"/>
    <property type="evidence" value="ECO:0007669"/>
    <property type="project" value="InterPro"/>
</dbReference>
<dbReference type="Proteomes" id="UP001320972">
    <property type="component" value="Unassembled WGS sequence"/>
</dbReference>